<dbReference type="Pfam" id="PF01546">
    <property type="entry name" value="Peptidase_M20"/>
    <property type="match status" value="1"/>
</dbReference>
<feature type="active site" description="Proton acceptor" evidence="15">
    <location>
        <position position="232"/>
    </location>
</feature>
<dbReference type="GO" id="GO:0000328">
    <property type="term" value="C:fungal-type vacuole lumen"/>
    <property type="evidence" value="ECO:0007669"/>
    <property type="project" value="TreeGrafter"/>
</dbReference>
<keyword evidence="4" id="KW-1017">Isopeptide bond</keyword>
<dbReference type="HOGENOM" id="CLU_021802_11_0_1"/>
<accession>J7S4L0</accession>
<evidence type="ECO:0000256" key="12">
    <source>
        <dbReference type="ARBA" id="ARBA00022989"/>
    </source>
</evidence>
<dbReference type="RefSeq" id="XP_022463595.1">
    <property type="nucleotide sequence ID" value="XM_022606950.1"/>
</dbReference>
<evidence type="ECO:0000256" key="6">
    <source>
        <dbReference type="ARBA" id="ARBA00022670"/>
    </source>
</evidence>
<dbReference type="InterPro" id="IPR036264">
    <property type="entry name" value="Bact_exopeptidase_dim_dom"/>
</dbReference>
<dbReference type="InterPro" id="IPR011650">
    <property type="entry name" value="Peptidase_M20_dimer"/>
</dbReference>
<dbReference type="SUPFAM" id="SSF53187">
    <property type="entry name" value="Zn-dependent exopeptidases"/>
    <property type="match status" value="1"/>
</dbReference>
<dbReference type="GO" id="GO:0046872">
    <property type="term" value="F:metal ion binding"/>
    <property type="evidence" value="ECO:0007669"/>
    <property type="project" value="UniProtKB-KW"/>
</dbReference>
<name>J7S4L0_HUIN7</name>
<evidence type="ECO:0000256" key="9">
    <source>
        <dbReference type="ARBA" id="ARBA00022801"/>
    </source>
</evidence>
<evidence type="ECO:0000256" key="15">
    <source>
        <dbReference type="PIRSR" id="PIRSR037217-1"/>
    </source>
</evidence>
<comment type="similarity">
    <text evidence="3">Belongs to the peptidase M20A family.</text>
</comment>
<evidence type="ECO:0000256" key="2">
    <source>
        <dbReference type="ARBA" id="ARBA00004167"/>
    </source>
</evidence>
<comment type="subcellular location">
    <subcellularLocation>
        <location evidence="2">Membrane</location>
        <topology evidence="2">Single-pass membrane protein</topology>
    </subcellularLocation>
</comment>
<feature type="domain" description="Peptidase M20 dimerisation" evidence="17">
    <location>
        <begin position="280"/>
        <end position="424"/>
    </location>
</feature>
<comment type="cofactor">
    <cofactor evidence="1">
        <name>Zn(2+)</name>
        <dbReference type="ChEBI" id="CHEBI:29105"/>
    </cofactor>
</comment>
<feature type="binding site" evidence="16">
    <location>
        <position position="233"/>
    </location>
    <ligand>
        <name>Zn(2+)</name>
        <dbReference type="ChEBI" id="CHEBI:29105"/>
        <label>1</label>
    </ligand>
</feature>
<dbReference type="KEGG" id="kng:KNAG_0C02380"/>
<protein>
    <recommendedName>
        <fullName evidence="17">Peptidase M20 dimerisation domain-containing protein</fullName>
    </recommendedName>
</protein>
<keyword evidence="13" id="KW-0472">Membrane</keyword>
<feature type="binding site" evidence="16">
    <location>
        <position position="261"/>
    </location>
    <ligand>
        <name>Zn(2+)</name>
        <dbReference type="ChEBI" id="CHEBI:29105"/>
        <label>2</label>
    </ligand>
</feature>
<dbReference type="Proteomes" id="UP000006310">
    <property type="component" value="Chromosome 3"/>
</dbReference>
<dbReference type="PIRSF" id="PIRSF037217">
    <property type="entry name" value="Carboxypeptidase_S"/>
    <property type="match status" value="1"/>
</dbReference>
<dbReference type="STRING" id="1071383.J7S4L0"/>
<dbReference type="FunFam" id="3.40.630.10:FF:000098">
    <property type="entry name" value="Gly-Xaa carboxypeptidase"/>
    <property type="match status" value="1"/>
</dbReference>
<evidence type="ECO:0000256" key="5">
    <source>
        <dbReference type="ARBA" id="ARBA00022645"/>
    </source>
</evidence>
<evidence type="ECO:0000256" key="13">
    <source>
        <dbReference type="ARBA" id="ARBA00023136"/>
    </source>
</evidence>
<dbReference type="GO" id="GO:0004181">
    <property type="term" value="F:metallocarboxypeptidase activity"/>
    <property type="evidence" value="ECO:0007669"/>
    <property type="project" value="InterPro"/>
</dbReference>
<dbReference type="InterPro" id="IPR017141">
    <property type="entry name" value="Pept_M20_carboxypep"/>
</dbReference>
<dbReference type="GO" id="GO:0016020">
    <property type="term" value="C:membrane"/>
    <property type="evidence" value="ECO:0007669"/>
    <property type="project" value="UniProtKB-SubCell"/>
</dbReference>
<evidence type="ECO:0000313" key="19">
    <source>
        <dbReference type="Proteomes" id="UP000006310"/>
    </source>
</evidence>
<evidence type="ECO:0000256" key="16">
    <source>
        <dbReference type="PIRSR" id="PIRSR037217-2"/>
    </source>
</evidence>
<evidence type="ECO:0000259" key="17">
    <source>
        <dbReference type="Pfam" id="PF07687"/>
    </source>
</evidence>
<keyword evidence="14" id="KW-0325">Glycoprotein</keyword>
<keyword evidence="5" id="KW-0121">Carboxypeptidase</keyword>
<dbReference type="PANTHER" id="PTHR45962:SF1">
    <property type="entry name" value="N-FATTY-ACYL-AMINO ACID SYNTHASE_HYDROLASE PM20D1"/>
    <property type="match status" value="1"/>
</dbReference>
<dbReference type="GeneID" id="34525029"/>
<dbReference type="OMA" id="ICPLAPK"/>
<dbReference type="Pfam" id="PF07687">
    <property type="entry name" value="M20_dimer"/>
    <property type="match status" value="1"/>
</dbReference>
<evidence type="ECO:0000256" key="10">
    <source>
        <dbReference type="ARBA" id="ARBA00022833"/>
    </source>
</evidence>
<dbReference type="eggNOG" id="KOG2275">
    <property type="taxonomic scope" value="Eukaryota"/>
</dbReference>
<evidence type="ECO:0000256" key="11">
    <source>
        <dbReference type="ARBA" id="ARBA00022843"/>
    </source>
</evidence>
<sequence length="571" mass="64151">MKGEHALGVSFWQRNKKVLMPLVALMSVGTLFTLQSACCGRSDEVPPLQQQQQELCPPTAALRPSFNGSVAEILHDAHYKEQSIERLSRAVRIPTEVQDVNPAPEDDPDFYAQFYKFHEFLQTQFPLVHKQLRREVVNRVGLLYTWEGTETDLKPVVLMSHQDVVPVNRETWDDWEYPPFSGHYDEETDLLWGRGSNDCKNLLIAEFEAIEKLLEDGFTPRRTLLLSLGFDEESSGKWGAGFLGPYIHDRYGDDSALIIIDEGEGIVKVDENLYVATPINGEKGYVDVTVDVVGHGGHSSIPPDHTTIGVASQLIALMEDNPWDYDFQLDNPLYGMLSCSAEHSSTLAPHVRDAIVNASWDERKRRELTDYVASQKTLRDLIRTTQAIDIIHGGIKANALPESTTFLVNHRVDLHSSVAETVERDLDLVKIIADKYGYGVKFMDNFLVDETELGYIELSFSKGLEPAPKSPNSGEVWDTLAGTIQDVFENAFNKDTGAKKELYVTTGLFSGNTDTKHYWNITKNIYRFTGSIAEGSVLKGVHSVNEYIPMSAHLPAIAFLYEFIINVNEYL</sequence>
<dbReference type="Gene3D" id="3.40.630.10">
    <property type="entry name" value="Zn peptidases"/>
    <property type="match status" value="1"/>
</dbReference>
<evidence type="ECO:0000256" key="14">
    <source>
        <dbReference type="ARBA" id="ARBA00023180"/>
    </source>
</evidence>
<reference evidence="18 19" key="1">
    <citation type="journal article" date="2011" name="Proc. Natl. Acad. Sci. U.S.A.">
        <title>Evolutionary erosion of yeast sex chromosomes by mating-type switching accidents.</title>
        <authorList>
            <person name="Gordon J.L."/>
            <person name="Armisen D."/>
            <person name="Proux-Wera E."/>
            <person name="Oheigeartaigh S.S."/>
            <person name="Byrne K.P."/>
            <person name="Wolfe K.H."/>
        </authorList>
    </citation>
    <scope>NUCLEOTIDE SEQUENCE [LARGE SCALE GENOMIC DNA]</scope>
    <source>
        <strain evidence="19">ATCC MYA-139 / BCRC 22969 / CBS 8797 / CCRC 22969 / KCTC 17520 / NBRC 10181 / NCYC 3082</strain>
    </source>
</reference>
<feature type="binding site" evidence="16">
    <location>
        <position position="161"/>
    </location>
    <ligand>
        <name>Zn(2+)</name>
        <dbReference type="ChEBI" id="CHEBI:29105"/>
        <label>2</label>
    </ligand>
</feature>
<proteinExistence type="inferred from homology"/>
<dbReference type="AlphaFoldDB" id="J7S4L0"/>
<evidence type="ECO:0000256" key="8">
    <source>
        <dbReference type="ARBA" id="ARBA00022723"/>
    </source>
</evidence>
<keyword evidence="6" id="KW-0645">Protease</keyword>
<dbReference type="CDD" id="cd05674">
    <property type="entry name" value="M20_yscS"/>
    <property type="match status" value="1"/>
</dbReference>
<dbReference type="SUPFAM" id="SSF55031">
    <property type="entry name" value="Bacterial exopeptidase dimerisation domain"/>
    <property type="match status" value="1"/>
</dbReference>
<gene>
    <name evidence="18" type="primary">KNAG0C02380</name>
    <name evidence="18" type="ordered locus">KNAG_0C02380</name>
</gene>
<reference evidence="19" key="2">
    <citation type="submission" date="2012-08" db="EMBL/GenBank/DDBJ databases">
        <title>Genome sequence of Kazachstania naganishii.</title>
        <authorList>
            <person name="Gordon J.L."/>
            <person name="Armisen D."/>
            <person name="Proux-Wera E."/>
            <person name="OhEigeartaigh S.S."/>
            <person name="Byrne K.P."/>
            <person name="Wolfe K.H."/>
        </authorList>
    </citation>
    <scope>NUCLEOTIDE SEQUENCE [LARGE SCALE GENOMIC DNA]</scope>
    <source>
        <strain evidence="19">ATCC MYA-139 / BCRC 22969 / CBS 8797 / CCRC 22969 / KCTC 17520 / NBRC 10181 / NCYC 3082</strain>
    </source>
</reference>
<evidence type="ECO:0000256" key="1">
    <source>
        <dbReference type="ARBA" id="ARBA00001947"/>
    </source>
</evidence>
<evidence type="ECO:0000256" key="4">
    <source>
        <dbReference type="ARBA" id="ARBA00022499"/>
    </source>
</evidence>
<keyword evidence="7" id="KW-0812">Transmembrane</keyword>
<dbReference type="GO" id="GO:0051603">
    <property type="term" value="P:proteolysis involved in protein catabolic process"/>
    <property type="evidence" value="ECO:0007669"/>
    <property type="project" value="TreeGrafter"/>
</dbReference>
<feature type="binding site" evidence="16">
    <location>
        <position position="198"/>
    </location>
    <ligand>
        <name>Zn(2+)</name>
        <dbReference type="ChEBI" id="CHEBI:29105"/>
        <label>2</label>
    </ligand>
</feature>
<evidence type="ECO:0000313" key="18">
    <source>
        <dbReference type="EMBL" id="CCK69349.1"/>
    </source>
</evidence>
<dbReference type="OrthoDB" id="3064516at2759"/>
<feature type="binding site" evidence="16">
    <location>
        <position position="198"/>
    </location>
    <ligand>
        <name>Zn(2+)</name>
        <dbReference type="ChEBI" id="CHEBI:29105"/>
        <label>1</label>
    </ligand>
</feature>
<keyword evidence="9" id="KW-0378">Hydrolase</keyword>
<dbReference type="InterPro" id="IPR047177">
    <property type="entry name" value="Pept_M20A"/>
</dbReference>
<dbReference type="EMBL" id="HE978316">
    <property type="protein sequence ID" value="CCK69349.1"/>
    <property type="molecule type" value="Genomic_DNA"/>
</dbReference>
<evidence type="ECO:0000256" key="7">
    <source>
        <dbReference type="ARBA" id="ARBA00022692"/>
    </source>
</evidence>
<organism evidence="18 19">
    <name type="scientific">Huiozyma naganishii (strain ATCC MYA-139 / BCRC 22969 / CBS 8797 / KCTC 17520 / NBRC 10181 / NCYC 3082 / Yp74L-3)</name>
    <name type="common">Yeast</name>
    <name type="synonym">Kazachstania naganishii</name>
    <dbReference type="NCBI Taxonomy" id="1071383"/>
    <lineage>
        <taxon>Eukaryota</taxon>
        <taxon>Fungi</taxon>
        <taxon>Dikarya</taxon>
        <taxon>Ascomycota</taxon>
        <taxon>Saccharomycotina</taxon>
        <taxon>Saccharomycetes</taxon>
        <taxon>Saccharomycetales</taxon>
        <taxon>Saccharomycetaceae</taxon>
        <taxon>Huiozyma</taxon>
    </lineage>
</organism>
<evidence type="ECO:0000256" key="3">
    <source>
        <dbReference type="ARBA" id="ARBA00006247"/>
    </source>
</evidence>
<dbReference type="Gene3D" id="1.10.150.900">
    <property type="match status" value="1"/>
</dbReference>
<keyword evidence="19" id="KW-1185">Reference proteome</keyword>
<dbReference type="InterPro" id="IPR001261">
    <property type="entry name" value="ArgE/DapE_CS"/>
</dbReference>
<feature type="active site" evidence="15">
    <location>
        <position position="163"/>
    </location>
</feature>
<keyword evidence="11" id="KW-0832">Ubl conjugation</keyword>
<dbReference type="Gene3D" id="3.30.70.360">
    <property type="match status" value="1"/>
</dbReference>
<dbReference type="PROSITE" id="PS00759">
    <property type="entry name" value="ARGE_DAPE_CPG2_2"/>
    <property type="match status" value="1"/>
</dbReference>
<dbReference type="InterPro" id="IPR002933">
    <property type="entry name" value="Peptidase_M20"/>
</dbReference>
<keyword evidence="12" id="KW-1133">Transmembrane helix</keyword>
<dbReference type="PANTHER" id="PTHR45962">
    <property type="entry name" value="N-FATTY-ACYL-AMINO ACID SYNTHASE/HYDROLASE PM20D1"/>
    <property type="match status" value="1"/>
</dbReference>
<feature type="binding site" evidence="16">
    <location>
        <position position="542"/>
    </location>
    <ligand>
        <name>Zn(2+)</name>
        <dbReference type="ChEBI" id="CHEBI:29105"/>
        <label>1</label>
    </ligand>
</feature>
<keyword evidence="10 16" id="KW-0862">Zinc</keyword>
<keyword evidence="8 16" id="KW-0479">Metal-binding</keyword>